<dbReference type="Proteomes" id="UP000265520">
    <property type="component" value="Unassembled WGS sequence"/>
</dbReference>
<proteinExistence type="predicted"/>
<dbReference type="AlphaFoldDB" id="A0A392Q7M1"/>
<keyword evidence="3" id="KW-1185">Reference proteome</keyword>
<name>A0A392Q7M1_9FABA</name>
<organism evidence="2 3">
    <name type="scientific">Trifolium medium</name>
    <dbReference type="NCBI Taxonomy" id="97028"/>
    <lineage>
        <taxon>Eukaryota</taxon>
        <taxon>Viridiplantae</taxon>
        <taxon>Streptophyta</taxon>
        <taxon>Embryophyta</taxon>
        <taxon>Tracheophyta</taxon>
        <taxon>Spermatophyta</taxon>
        <taxon>Magnoliopsida</taxon>
        <taxon>eudicotyledons</taxon>
        <taxon>Gunneridae</taxon>
        <taxon>Pentapetalae</taxon>
        <taxon>rosids</taxon>
        <taxon>fabids</taxon>
        <taxon>Fabales</taxon>
        <taxon>Fabaceae</taxon>
        <taxon>Papilionoideae</taxon>
        <taxon>50 kb inversion clade</taxon>
        <taxon>NPAAA clade</taxon>
        <taxon>Hologalegina</taxon>
        <taxon>IRL clade</taxon>
        <taxon>Trifolieae</taxon>
        <taxon>Trifolium</taxon>
    </lineage>
</organism>
<evidence type="ECO:0000313" key="3">
    <source>
        <dbReference type="Proteomes" id="UP000265520"/>
    </source>
</evidence>
<evidence type="ECO:0000256" key="1">
    <source>
        <dbReference type="SAM" id="MobiDB-lite"/>
    </source>
</evidence>
<comment type="caution">
    <text evidence="2">The sequence shown here is derived from an EMBL/GenBank/DDBJ whole genome shotgun (WGS) entry which is preliminary data.</text>
</comment>
<protein>
    <submittedName>
        <fullName evidence="2">Uncharacterized protein</fullName>
    </submittedName>
</protein>
<reference evidence="2 3" key="1">
    <citation type="journal article" date="2018" name="Front. Plant Sci.">
        <title>Red Clover (Trifolium pratense) and Zigzag Clover (T. medium) - A Picture of Genomic Similarities and Differences.</title>
        <authorList>
            <person name="Dluhosova J."/>
            <person name="Istvanek J."/>
            <person name="Nedelnik J."/>
            <person name="Repkova J."/>
        </authorList>
    </citation>
    <scope>NUCLEOTIDE SEQUENCE [LARGE SCALE GENOMIC DNA]</scope>
    <source>
        <strain evidence="3">cv. 10/8</strain>
        <tissue evidence="2">Leaf</tissue>
    </source>
</reference>
<accession>A0A392Q7M1</accession>
<feature type="region of interest" description="Disordered" evidence="1">
    <location>
        <begin position="1"/>
        <end position="48"/>
    </location>
</feature>
<evidence type="ECO:0000313" key="2">
    <source>
        <dbReference type="EMBL" id="MCI19546.1"/>
    </source>
</evidence>
<dbReference type="EMBL" id="LXQA010115281">
    <property type="protein sequence ID" value="MCI19546.1"/>
    <property type="molecule type" value="Genomic_DNA"/>
</dbReference>
<feature type="non-terminal residue" evidence="2">
    <location>
        <position position="1"/>
    </location>
</feature>
<sequence length="48" mass="4878">PDTVPIDSNDSVEETAPPLSGDSDSVPIPSHVTVSPSPDDLPIALIPS</sequence>